<sequence>MTIVTTERLSLRPLLPADAEDYAAMRFHPEVAKWLPPAPGKAQEGDFVALAHTTIERFIVSWQERRYAPWGVFREGKLIGHAGLNYIEQFDGVEVLWSLHPDAWGQGYAAEAARAALAYGFETLGLDRIFAITLEENRASRAVMERIGLTYRKRVDYKGFTDIVWYDIDRTAYAERMSSAAR</sequence>
<dbReference type="InterPro" id="IPR051531">
    <property type="entry name" value="N-acetyltransferase"/>
</dbReference>
<reference evidence="2 3" key="1">
    <citation type="submission" date="2021-06" db="EMBL/GenBank/DDBJ databases">
        <authorList>
            <person name="Lee D.H."/>
        </authorList>
    </citation>
    <scope>NUCLEOTIDE SEQUENCE [LARGE SCALE GENOMIC DNA]</scope>
    <source>
        <strain evidence="2 3">MMS21-HV4-11</strain>
    </source>
</reference>
<name>A0ABS6IK26_9HYPH</name>
<dbReference type="PROSITE" id="PS51186">
    <property type="entry name" value="GNAT"/>
    <property type="match status" value="1"/>
</dbReference>
<evidence type="ECO:0000313" key="3">
    <source>
        <dbReference type="Proteomes" id="UP000727907"/>
    </source>
</evidence>
<dbReference type="PANTHER" id="PTHR43792">
    <property type="entry name" value="GNAT FAMILY, PUTATIVE (AFU_ORTHOLOGUE AFUA_3G00765)-RELATED-RELATED"/>
    <property type="match status" value="1"/>
</dbReference>
<keyword evidence="3" id="KW-1185">Reference proteome</keyword>
<comment type="caution">
    <text evidence="2">The sequence shown here is derived from an EMBL/GenBank/DDBJ whole genome shotgun (WGS) entry which is preliminary data.</text>
</comment>
<organism evidence="2 3">
    <name type="scientific">Reyranella humidisoli</name>
    <dbReference type="NCBI Taxonomy" id="2849149"/>
    <lineage>
        <taxon>Bacteria</taxon>
        <taxon>Pseudomonadati</taxon>
        <taxon>Pseudomonadota</taxon>
        <taxon>Alphaproteobacteria</taxon>
        <taxon>Hyphomicrobiales</taxon>
        <taxon>Reyranellaceae</taxon>
        <taxon>Reyranella</taxon>
    </lineage>
</organism>
<protein>
    <submittedName>
        <fullName evidence="2">GNAT family N-acetyltransferase</fullName>
    </submittedName>
</protein>
<dbReference type="RefSeq" id="WP_216957923.1">
    <property type="nucleotide sequence ID" value="NZ_JAHOPB010000001.1"/>
</dbReference>
<dbReference type="Pfam" id="PF13302">
    <property type="entry name" value="Acetyltransf_3"/>
    <property type="match status" value="1"/>
</dbReference>
<dbReference type="PANTHER" id="PTHR43792:SF1">
    <property type="entry name" value="N-ACETYLTRANSFERASE DOMAIN-CONTAINING PROTEIN"/>
    <property type="match status" value="1"/>
</dbReference>
<proteinExistence type="predicted"/>
<dbReference type="InterPro" id="IPR000182">
    <property type="entry name" value="GNAT_dom"/>
</dbReference>
<gene>
    <name evidence="2" type="ORF">KQ910_07575</name>
</gene>
<evidence type="ECO:0000313" key="2">
    <source>
        <dbReference type="EMBL" id="MBU8873618.1"/>
    </source>
</evidence>
<feature type="domain" description="N-acetyltransferase" evidence="1">
    <location>
        <begin position="9"/>
        <end position="182"/>
    </location>
</feature>
<dbReference type="EMBL" id="JAHOPB010000001">
    <property type="protein sequence ID" value="MBU8873618.1"/>
    <property type="molecule type" value="Genomic_DNA"/>
</dbReference>
<dbReference type="Proteomes" id="UP000727907">
    <property type="component" value="Unassembled WGS sequence"/>
</dbReference>
<accession>A0ABS6IK26</accession>
<evidence type="ECO:0000259" key="1">
    <source>
        <dbReference type="PROSITE" id="PS51186"/>
    </source>
</evidence>